<evidence type="ECO:0000313" key="8">
    <source>
        <dbReference type="EMBL" id="HIW94135.1"/>
    </source>
</evidence>
<comment type="similarity">
    <text evidence="2">Belongs to the chromate ion transporter (CHR) (TC 2.A.51) family.</text>
</comment>
<evidence type="ECO:0000256" key="7">
    <source>
        <dbReference type="SAM" id="Phobius"/>
    </source>
</evidence>
<dbReference type="Proteomes" id="UP000824192">
    <property type="component" value="Unassembled WGS sequence"/>
</dbReference>
<keyword evidence="3" id="KW-1003">Cell membrane</keyword>
<comment type="subcellular location">
    <subcellularLocation>
        <location evidence="1">Cell membrane</location>
        <topology evidence="1">Multi-pass membrane protein</topology>
    </subcellularLocation>
</comment>
<feature type="transmembrane region" description="Helical" evidence="7">
    <location>
        <begin position="167"/>
        <end position="185"/>
    </location>
</feature>
<evidence type="ECO:0000256" key="4">
    <source>
        <dbReference type="ARBA" id="ARBA00022692"/>
    </source>
</evidence>
<dbReference type="PANTHER" id="PTHR43663:SF1">
    <property type="entry name" value="CHROMATE TRANSPORTER"/>
    <property type="match status" value="1"/>
</dbReference>
<evidence type="ECO:0000256" key="1">
    <source>
        <dbReference type="ARBA" id="ARBA00004651"/>
    </source>
</evidence>
<protein>
    <submittedName>
        <fullName evidence="8">Chromate transporter</fullName>
    </submittedName>
</protein>
<evidence type="ECO:0000256" key="3">
    <source>
        <dbReference type="ARBA" id="ARBA00022475"/>
    </source>
</evidence>
<dbReference type="Pfam" id="PF02417">
    <property type="entry name" value="Chromate_transp"/>
    <property type="match status" value="1"/>
</dbReference>
<keyword evidence="6 7" id="KW-0472">Membrane</keyword>
<dbReference type="EMBL" id="DXGA01000131">
    <property type="protein sequence ID" value="HIW94135.1"/>
    <property type="molecule type" value="Genomic_DNA"/>
</dbReference>
<feature type="transmembrane region" description="Helical" evidence="7">
    <location>
        <begin position="117"/>
        <end position="134"/>
    </location>
</feature>
<feature type="transmembrane region" description="Helical" evidence="7">
    <location>
        <begin position="140"/>
        <end position="160"/>
    </location>
</feature>
<accession>A0A9D1RV18</accession>
<evidence type="ECO:0000313" key="9">
    <source>
        <dbReference type="Proteomes" id="UP000824192"/>
    </source>
</evidence>
<dbReference type="GO" id="GO:0015109">
    <property type="term" value="F:chromate transmembrane transporter activity"/>
    <property type="evidence" value="ECO:0007669"/>
    <property type="project" value="InterPro"/>
</dbReference>
<name>A0A9D1RV18_9FIRM</name>
<evidence type="ECO:0000256" key="5">
    <source>
        <dbReference type="ARBA" id="ARBA00022989"/>
    </source>
</evidence>
<keyword evidence="4 7" id="KW-0812">Transmembrane</keyword>
<keyword evidence="5 7" id="KW-1133">Transmembrane helix</keyword>
<dbReference type="InterPro" id="IPR003370">
    <property type="entry name" value="Chromate_transpt"/>
</dbReference>
<reference evidence="8" key="1">
    <citation type="journal article" date="2021" name="PeerJ">
        <title>Extensive microbial diversity within the chicken gut microbiome revealed by metagenomics and culture.</title>
        <authorList>
            <person name="Gilroy R."/>
            <person name="Ravi A."/>
            <person name="Getino M."/>
            <person name="Pursley I."/>
            <person name="Horton D.L."/>
            <person name="Alikhan N.F."/>
            <person name="Baker D."/>
            <person name="Gharbi K."/>
            <person name="Hall N."/>
            <person name="Watson M."/>
            <person name="Adriaenssens E.M."/>
            <person name="Foster-Nyarko E."/>
            <person name="Jarju S."/>
            <person name="Secka A."/>
            <person name="Antonio M."/>
            <person name="Oren A."/>
            <person name="Chaudhuri R.R."/>
            <person name="La Ragione R."/>
            <person name="Hildebrand F."/>
            <person name="Pallen M.J."/>
        </authorList>
    </citation>
    <scope>NUCLEOTIDE SEQUENCE</scope>
    <source>
        <strain evidence="8">ChiGjej6B6-1540</strain>
    </source>
</reference>
<dbReference type="AlphaFoldDB" id="A0A9D1RV18"/>
<gene>
    <name evidence="8" type="ORF">H9868_06290</name>
</gene>
<feature type="transmembrane region" description="Helical" evidence="7">
    <location>
        <begin position="74"/>
        <end position="97"/>
    </location>
</feature>
<dbReference type="PANTHER" id="PTHR43663">
    <property type="entry name" value="CHROMATE TRANSPORT PROTEIN-RELATED"/>
    <property type="match status" value="1"/>
</dbReference>
<sequence>MIYLQLFLSFFQIGLFSFGGGYAALPLIQAQVVEQHQWLTMAQLTDLTTISQMTPGPIAINASTFVGSQIAGPLGAVVATAGCVLPSCLIVSLLAWVYRRWQKVTAIQGALDGLRPAILALIAGAGLDMLLTALWGESGFVLACPDLVALALFLASFLVLRRWKPDPVAVMLGSGVIGMIAYLLLGTDLT</sequence>
<organism evidence="8 9">
    <name type="scientific">Candidatus Flavonifractor merdipullorum</name>
    <dbReference type="NCBI Taxonomy" id="2838590"/>
    <lineage>
        <taxon>Bacteria</taxon>
        <taxon>Bacillati</taxon>
        <taxon>Bacillota</taxon>
        <taxon>Clostridia</taxon>
        <taxon>Eubacteriales</taxon>
        <taxon>Oscillospiraceae</taxon>
        <taxon>Flavonifractor</taxon>
    </lineage>
</organism>
<evidence type="ECO:0000256" key="6">
    <source>
        <dbReference type="ARBA" id="ARBA00023136"/>
    </source>
</evidence>
<reference evidence="8" key="2">
    <citation type="submission" date="2021-04" db="EMBL/GenBank/DDBJ databases">
        <authorList>
            <person name="Gilroy R."/>
        </authorList>
    </citation>
    <scope>NUCLEOTIDE SEQUENCE</scope>
    <source>
        <strain evidence="8">ChiGjej6B6-1540</strain>
    </source>
</reference>
<proteinExistence type="inferred from homology"/>
<evidence type="ECO:0000256" key="2">
    <source>
        <dbReference type="ARBA" id="ARBA00005262"/>
    </source>
</evidence>
<dbReference type="GO" id="GO:0005886">
    <property type="term" value="C:plasma membrane"/>
    <property type="evidence" value="ECO:0007669"/>
    <property type="project" value="UniProtKB-SubCell"/>
</dbReference>
<comment type="caution">
    <text evidence="8">The sequence shown here is derived from an EMBL/GenBank/DDBJ whole genome shotgun (WGS) entry which is preliminary data.</text>
</comment>
<dbReference type="InterPro" id="IPR052518">
    <property type="entry name" value="CHR_Transporter"/>
</dbReference>